<evidence type="ECO:0000256" key="5">
    <source>
        <dbReference type="SAM" id="Phobius"/>
    </source>
</evidence>
<dbReference type="EMBL" id="JAJEKE010000009">
    <property type="protein sequence ID" value="MCQ1530164.1"/>
    <property type="molecule type" value="Genomic_DNA"/>
</dbReference>
<feature type="transmembrane region" description="Helical" evidence="5">
    <location>
        <begin position="222"/>
        <end position="245"/>
    </location>
</feature>
<dbReference type="PANTHER" id="PTHR43027:SF1">
    <property type="entry name" value="DOXORUBICIN RESISTANCE ABC TRANSPORTER PERMEASE PROTEIN DRRC-RELATED"/>
    <property type="match status" value="1"/>
</dbReference>
<feature type="transmembrane region" description="Helical" evidence="5">
    <location>
        <begin position="290"/>
        <end position="309"/>
    </location>
</feature>
<proteinExistence type="predicted"/>
<gene>
    <name evidence="7" type="ORF">LJD61_11475</name>
</gene>
<evidence type="ECO:0000259" key="6">
    <source>
        <dbReference type="Pfam" id="PF12698"/>
    </source>
</evidence>
<evidence type="ECO:0000313" key="7">
    <source>
        <dbReference type="EMBL" id="MCQ1530164.1"/>
    </source>
</evidence>
<keyword evidence="4 5" id="KW-0472">Membrane</keyword>
<dbReference type="InterPro" id="IPR052902">
    <property type="entry name" value="ABC-2_transporter"/>
</dbReference>
<protein>
    <submittedName>
        <fullName evidence="7">ABC transporter permease</fullName>
    </submittedName>
</protein>
<evidence type="ECO:0000256" key="1">
    <source>
        <dbReference type="ARBA" id="ARBA00004141"/>
    </source>
</evidence>
<dbReference type="RefSeq" id="WP_255227680.1">
    <property type="nucleotide sequence ID" value="NZ_JAJEKE010000009.1"/>
</dbReference>
<dbReference type="Proteomes" id="UP001651880">
    <property type="component" value="Unassembled WGS sequence"/>
</dbReference>
<comment type="subcellular location">
    <subcellularLocation>
        <location evidence="1">Membrane</location>
        <topology evidence="1">Multi-pass membrane protein</topology>
    </subcellularLocation>
</comment>
<keyword evidence="3 5" id="KW-1133">Transmembrane helix</keyword>
<keyword evidence="8" id="KW-1185">Reference proteome</keyword>
<reference evidence="7 8" key="1">
    <citation type="submission" date="2021-10" db="EMBL/GenBank/DDBJ databases">
        <title>Lutispora strain m25 sp. nov., a thermophilic, non-spore-forming bacterium isolated from a lab-scale methanogenic bioreactor digesting anaerobic sludge.</title>
        <authorList>
            <person name="El Houari A."/>
            <person name="Mcdonald J."/>
        </authorList>
    </citation>
    <scope>NUCLEOTIDE SEQUENCE [LARGE SCALE GENOMIC DNA]</scope>
    <source>
        <strain evidence="8">m25</strain>
    </source>
</reference>
<evidence type="ECO:0000256" key="4">
    <source>
        <dbReference type="ARBA" id="ARBA00023136"/>
    </source>
</evidence>
<dbReference type="InterPro" id="IPR013525">
    <property type="entry name" value="ABC2_TM"/>
</dbReference>
<feature type="transmembrane region" description="Helical" evidence="5">
    <location>
        <begin position="21"/>
        <end position="43"/>
    </location>
</feature>
<evidence type="ECO:0000256" key="2">
    <source>
        <dbReference type="ARBA" id="ARBA00022692"/>
    </source>
</evidence>
<keyword evidence="2 5" id="KW-0812">Transmembrane</keyword>
<dbReference type="PANTHER" id="PTHR43027">
    <property type="entry name" value="DOXORUBICIN RESISTANCE ABC TRANSPORTER PERMEASE PROTEIN DRRC-RELATED"/>
    <property type="match status" value="1"/>
</dbReference>
<accession>A0ABT1NHU4</accession>
<evidence type="ECO:0000313" key="8">
    <source>
        <dbReference type="Proteomes" id="UP001651880"/>
    </source>
</evidence>
<dbReference type="Pfam" id="PF12698">
    <property type="entry name" value="ABC2_membrane_3"/>
    <property type="match status" value="1"/>
</dbReference>
<feature type="transmembrane region" description="Helical" evidence="5">
    <location>
        <begin position="257"/>
        <end position="283"/>
    </location>
</feature>
<feature type="domain" description="ABC-2 type transporter transmembrane" evidence="6">
    <location>
        <begin position="21"/>
        <end position="363"/>
    </location>
</feature>
<sequence>MKALYIAYYTALRNIRDYRNLSTMLALPIVTIFILGSALSGSFKIENIDPVKAVLVDESSGELSAGLESFLLSPDIKEIMEIDRADDFNEGMNRVKQGKAVSLIHVEKGSAGEIKVYKSNSNPFKDSVVQNVLDSFVQSANAEYAYAKLGSKASDAHFSQSIKEEAVNTDGKLPSALDYYAVSMLIMTMMYGTTYGCAAMSEERFYKTEIRLKSAPVASYEIYAGKVAGTILTLMLDGAVIILFTKYAYNVNWGSRIPVILFACLSLSVLAAGLGIAGFMLIGDANKTQALLSIMVPIFTFLGGGYIPVQYMSPEMEKLSFLSPNHIGQRIILNSIFEGNAVQTRNYLLILWAASLLMFALSAFKGRRDLD</sequence>
<organism evidence="7 8">
    <name type="scientific">Lutispora saccharofermentans</name>
    <dbReference type="NCBI Taxonomy" id="3024236"/>
    <lineage>
        <taxon>Bacteria</taxon>
        <taxon>Bacillati</taxon>
        <taxon>Bacillota</taxon>
        <taxon>Clostridia</taxon>
        <taxon>Lutisporales</taxon>
        <taxon>Lutisporaceae</taxon>
        <taxon>Lutispora</taxon>
    </lineage>
</organism>
<evidence type="ECO:0000256" key="3">
    <source>
        <dbReference type="ARBA" id="ARBA00022989"/>
    </source>
</evidence>
<feature type="transmembrane region" description="Helical" evidence="5">
    <location>
        <begin position="179"/>
        <end position="201"/>
    </location>
</feature>
<name>A0ABT1NHU4_9FIRM</name>
<feature type="transmembrane region" description="Helical" evidence="5">
    <location>
        <begin position="347"/>
        <end position="364"/>
    </location>
</feature>
<comment type="caution">
    <text evidence="7">The sequence shown here is derived from an EMBL/GenBank/DDBJ whole genome shotgun (WGS) entry which is preliminary data.</text>
</comment>